<evidence type="ECO:0000256" key="4">
    <source>
        <dbReference type="ARBA" id="ARBA00022741"/>
    </source>
</evidence>
<dbReference type="Proteomes" id="UP000797356">
    <property type="component" value="Chromosome 5"/>
</dbReference>
<dbReference type="GO" id="GO:0016740">
    <property type="term" value="F:transferase activity"/>
    <property type="evidence" value="ECO:0007669"/>
    <property type="project" value="UniProtKB-KW"/>
</dbReference>
<evidence type="ECO:0008006" key="10">
    <source>
        <dbReference type="Google" id="ProtNLM"/>
    </source>
</evidence>
<dbReference type="GO" id="GO:0008033">
    <property type="term" value="P:tRNA processing"/>
    <property type="evidence" value="ECO:0007669"/>
    <property type="project" value="UniProtKB-KW"/>
</dbReference>
<dbReference type="Gene3D" id="3.40.50.620">
    <property type="entry name" value="HUPs"/>
    <property type="match status" value="1"/>
</dbReference>
<keyword evidence="7" id="KW-1015">Disulfide bond</keyword>
<dbReference type="SUPFAM" id="SSF52402">
    <property type="entry name" value="Adenine nucleotide alpha hydrolases-like"/>
    <property type="match status" value="1"/>
</dbReference>
<keyword evidence="9" id="KW-1185">Reference proteome</keyword>
<gene>
    <name evidence="8" type="ORF">COCNU_05G004090</name>
</gene>
<dbReference type="AlphaFoldDB" id="A0A8K0I859"/>
<proteinExistence type="predicted"/>
<evidence type="ECO:0000313" key="8">
    <source>
        <dbReference type="EMBL" id="KAG1342180.1"/>
    </source>
</evidence>
<dbReference type="EMBL" id="CM017876">
    <property type="protein sequence ID" value="KAG1342180.1"/>
    <property type="molecule type" value="Genomic_DNA"/>
</dbReference>
<keyword evidence="3" id="KW-0819">tRNA processing</keyword>
<reference evidence="8" key="1">
    <citation type="journal article" date="2017" name="Gigascience">
        <title>The genome draft of coconut (Cocos nucifera).</title>
        <authorList>
            <person name="Xiao Y."/>
            <person name="Xu P."/>
            <person name="Fan H."/>
            <person name="Baudouin L."/>
            <person name="Xia W."/>
            <person name="Bocs S."/>
            <person name="Xu J."/>
            <person name="Li Q."/>
            <person name="Guo A."/>
            <person name="Zhou L."/>
            <person name="Li J."/>
            <person name="Wu Y."/>
            <person name="Ma Z."/>
            <person name="Armero A."/>
            <person name="Issali A.E."/>
            <person name="Liu N."/>
            <person name="Peng M."/>
            <person name="Yang Y."/>
        </authorList>
    </citation>
    <scope>NUCLEOTIDE SEQUENCE</scope>
    <source>
        <tissue evidence="8">Spear leaf of Hainan Tall coconut</tissue>
    </source>
</reference>
<evidence type="ECO:0000256" key="2">
    <source>
        <dbReference type="ARBA" id="ARBA00022679"/>
    </source>
</evidence>
<evidence type="ECO:0000256" key="7">
    <source>
        <dbReference type="ARBA" id="ARBA00023157"/>
    </source>
</evidence>
<evidence type="ECO:0000256" key="1">
    <source>
        <dbReference type="ARBA" id="ARBA00022555"/>
    </source>
</evidence>
<name>A0A8K0I859_COCNU</name>
<dbReference type="InterPro" id="IPR051305">
    <property type="entry name" value="tRNA_2-thiouridylase_MnmA"/>
</dbReference>
<keyword evidence="6" id="KW-0694">RNA-binding</keyword>
<comment type="caution">
    <text evidence="8">The sequence shown here is derived from an EMBL/GenBank/DDBJ whole genome shotgun (WGS) entry which is preliminary data.</text>
</comment>
<accession>A0A8K0I859</accession>
<keyword evidence="4" id="KW-0547">Nucleotide-binding</keyword>
<evidence type="ECO:0000256" key="3">
    <source>
        <dbReference type="ARBA" id="ARBA00022694"/>
    </source>
</evidence>
<keyword evidence="1" id="KW-0820">tRNA-binding</keyword>
<dbReference type="GO" id="GO:0005524">
    <property type="term" value="F:ATP binding"/>
    <property type="evidence" value="ECO:0007669"/>
    <property type="project" value="UniProtKB-KW"/>
</dbReference>
<evidence type="ECO:0000313" key="9">
    <source>
        <dbReference type="Proteomes" id="UP000797356"/>
    </source>
</evidence>
<dbReference type="InterPro" id="IPR014729">
    <property type="entry name" value="Rossmann-like_a/b/a_fold"/>
</dbReference>
<evidence type="ECO:0000256" key="6">
    <source>
        <dbReference type="ARBA" id="ARBA00022884"/>
    </source>
</evidence>
<dbReference type="Pfam" id="PF03054">
    <property type="entry name" value="tRNA_Me_trans"/>
    <property type="match status" value="1"/>
</dbReference>
<keyword evidence="5" id="KW-0067">ATP-binding</keyword>
<evidence type="ECO:0000256" key="5">
    <source>
        <dbReference type="ARBA" id="ARBA00022840"/>
    </source>
</evidence>
<dbReference type="PANTHER" id="PTHR43052">
    <property type="match status" value="1"/>
</dbReference>
<dbReference type="PANTHER" id="PTHR43052:SF1">
    <property type="entry name" value="TRNA-5-TAURINOMETHYLURIDINE 2-SULFURTRANSFERASE"/>
    <property type="match status" value="1"/>
</dbReference>
<sequence>MPGKRLKVAVLLSGGVDSSVALRLLHAAGHDCTAFYLKIWFQEDFENFWSECPWDEDLKYARAVCDQVRKDGHNPDLTLLSCKVNHGSKKFVFQIESEELLNQKSINLLAFIKEESYKLVDLHGLCPF</sequence>
<dbReference type="GO" id="GO:0000049">
    <property type="term" value="F:tRNA binding"/>
    <property type="evidence" value="ECO:0007669"/>
    <property type="project" value="UniProtKB-KW"/>
</dbReference>
<dbReference type="OrthoDB" id="3685at2759"/>
<organism evidence="8 9">
    <name type="scientific">Cocos nucifera</name>
    <name type="common">Coconut palm</name>
    <dbReference type="NCBI Taxonomy" id="13894"/>
    <lineage>
        <taxon>Eukaryota</taxon>
        <taxon>Viridiplantae</taxon>
        <taxon>Streptophyta</taxon>
        <taxon>Embryophyta</taxon>
        <taxon>Tracheophyta</taxon>
        <taxon>Spermatophyta</taxon>
        <taxon>Magnoliopsida</taxon>
        <taxon>Liliopsida</taxon>
        <taxon>Arecaceae</taxon>
        <taxon>Arecoideae</taxon>
        <taxon>Cocoseae</taxon>
        <taxon>Attaleinae</taxon>
        <taxon>Cocos</taxon>
    </lineage>
</organism>
<keyword evidence="2" id="KW-0808">Transferase</keyword>
<reference evidence="8" key="2">
    <citation type="submission" date="2019-07" db="EMBL/GenBank/DDBJ databases">
        <authorList>
            <person name="Yang Y."/>
            <person name="Bocs S."/>
            <person name="Baudouin L."/>
        </authorList>
    </citation>
    <scope>NUCLEOTIDE SEQUENCE</scope>
    <source>
        <tissue evidence="8">Spear leaf of Hainan Tall coconut</tissue>
    </source>
</reference>
<protein>
    <recommendedName>
        <fullName evidence="10">tRNA 2-thiouridine(34) synthase MnmA</fullName>
    </recommendedName>
</protein>